<dbReference type="SUPFAM" id="SSF55729">
    <property type="entry name" value="Acyl-CoA N-acyltransferases (Nat)"/>
    <property type="match status" value="1"/>
</dbReference>
<dbReference type="STRING" id="331678.Cphamn1_1343"/>
<organism evidence="4">
    <name type="scientific">Chlorobium phaeobacteroides (strain BS1)</name>
    <dbReference type="NCBI Taxonomy" id="331678"/>
    <lineage>
        <taxon>Bacteria</taxon>
        <taxon>Pseudomonadati</taxon>
        <taxon>Chlorobiota</taxon>
        <taxon>Chlorobiia</taxon>
        <taxon>Chlorobiales</taxon>
        <taxon>Chlorobiaceae</taxon>
        <taxon>Chlorobium/Pelodictyon group</taxon>
        <taxon>Chlorobium</taxon>
    </lineage>
</organism>
<dbReference type="Pfam" id="PF00583">
    <property type="entry name" value="Acetyltransf_1"/>
    <property type="match status" value="1"/>
</dbReference>
<reference evidence="4" key="1">
    <citation type="submission" date="2008-06" db="EMBL/GenBank/DDBJ databases">
        <title>Complete sequence of Chlorobium phaeobacteroides BS1.</title>
        <authorList>
            <consortium name="US DOE Joint Genome Institute"/>
            <person name="Lucas S."/>
            <person name="Copeland A."/>
            <person name="Lapidus A."/>
            <person name="Glavina del Rio T."/>
            <person name="Dalin E."/>
            <person name="Tice H."/>
            <person name="Bruce D."/>
            <person name="Goodwin L."/>
            <person name="Pitluck S."/>
            <person name="Schmutz J."/>
            <person name="Larimer F."/>
            <person name="Land M."/>
            <person name="Hauser L."/>
            <person name="Kyrpides N."/>
            <person name="Ovchinnikova G."/>
            <person name="Li T."/>
            <person name="Liu Z."/>
            <person name="Zhao F."/>
            <person name="Overmann J."/>
            <person name="Bryant D.A."/>
            <person name="Richardson P."/>
        </authorList>
    </citation>
    <scope>NUCLEOTIDE SEQUENCE [LARGE SCALE GENOMIC DNA]</scope>
    <source>
        <strain evidence="4">BS1</strain>
    </source>
</reference>
<keyword evidence="2" id="KW-0012">Acyltransferase</keyword>
<gene>
    <name evidence="4" type="ordered locus">Cphamn1_1343</name>
</gene>
<dbReference type="PANTHER" id="PTHR10545:SF29">
    <property type="entry name" value="GH14572P-RELATED"/>
    <property type="match status" value="1"/>
</dbReference>
<dbReference type="Gene3D" id="3.40.630.30">
    <property type="match status" value="1"/>
</dbReference>
<feature type="domain" description="N-acetyltransferase" evidence="3">
    <location>
        <begin position="1"/>
        <end position="153"/>
    </location>
</feature>
<dbReference type="InterPro" id="IPR051016">
    <property type="entry name" value="Diverse_Substrate_AcTransf"/>
</dbReference>
<dbReference type="EMBL" id="CP001101">
    <property type="protein sequence ID" value="ACE04273.1"/>
    <property type="molecule type" value="Genomic_DNA"/>
</dbReference>
<evidence type="ECO:0000256" key="2">
    <source>
        <dbReference type="ARBA" id="ARBA00023315"/>
    </source>
</evidence>
<dbReference type="PANTHER" id="PTHR10545">
    <property type="entry name" value="DIAMINE N-ACETYLTRANSFERASE"/>
    <property type="match status" value="1"/>
</dbReference>
<keyword evidence="1 4" id="KW-0808">Transferase</keyword>
<dbReference type="OrthoDB" id="9805924at2"/>
<sequence length="153" mass="17216">MLVRYGNADDSDRCCELLGYLFDQEAEFFPDPETQQKGLEMIFNNPDSGTVFVCEERQSRVITGMVILLYTVSTALGKKVALLEDMIVDPAFRLQGIGNMLIEHALSHAASKGIERVTLLTDLDNTDAHRFYETNGFVRSGMIVFRKKISTNE</sequence>
<dbReference type="InterPro" id="IPR016181">
    <property type="entry name" value="Acyl_CoA_acyltransferase"/>
</dbReference>
<dbReference type="CDD" id="cd04301">
    <property type="entry name" value="NAT_SF"/>
    <property type="match status" value="1"/>
</dbReference>
<evidence type="ECO:0000259" key="3">
    <source>
        <dbReference type="PROSITE" id="PS51186"/>
    </source>
</evidence>
<evidence type="ECO:0000256" key="1">
    <source>
        <dbReference type="ARBA" id="ARBA00022679"/>
    </source>
</evidence>
<proteinExistence type="predicted"/>
<dbReference type="eggNOG" id="COG0456">
    <property type="taxonomic scope" value="Bacteria"/>
</dbReference>
<protein>
    <submittedName>
        <fullName evidence="4">GCN5-related N-acetyltransferase</fullName>
    </submittedName>
</protein>
<accession>B3EJ73</accession>
<evidence type="ECO:0000313" key="4">
    <source>
        <dbReference type="EMBL" id="ACE04273.1"/>
    </source>
</evidence>
<dbReference type="PROSITE" id="PS51186">
    <property type="entry name" value="GNAT"/>
    <property type="match status" value="1"/>
</dbReference>
<dbReference type="KEGG" id="cpb:Cphamn1_1343"/>
<name>B3EJ73_CHLPB</name>
<dbReference type="GO" id="GO:0008080">
    <property type="term" value="F:N-acetyltransferase activity"/>
    <property type="evidence" value="ECO:0007669"/>
    <property type="project" value="UniProtKB-ARBA"/>
</dbReference>
<dbReference type="InterPro" id="IPR000182">
    <property type="entry name" value="GNAT_dom"/>
</dbReference>
<dbReference type="AlphaFoldDB" id="B3EJ73"/>
<dbReference type="HOGENOM" id="CLU_013985_34_9_10"/>